<comment type="pathway">
    <text evidence="3">Carbohydrate metabolism; tricarboxylic acid cycle; succinate from succinyl-CoA (ligase route): step 1/1.</text>
</comment>
<evidence type="ECO:0000256" key="1">
    <source>
        <dbReference type="ARBA" id="ARBA00001946"/>
    </source>
</evidence>
<protein>
    <recommendedName>
        <fullName evidence="14">Succinate-CoA ligase subunit beta</fullName>
        <ecNumber evidence="14">6.2.1.-</ecNumber>
    </recommendedName>
</protein>
<evidence type="ECO:0000256" key="4">
    <source>
        <dbReference type="ARBA" id="ARBA00022532"/>
    </source>
</evidence>
<dbReference type="InterPro" id="IPR017866">
    <property type="entry name" value="Succ-CoA_synthase_bsu_CS"/>
</dbReference>
<dbReference type="InterPro" id="IPR005811">
    <property type="entry name" value="SUCC_ACL_C"/>
</dbReference>
<evidence type="ECO:0000256" key="13">
    <source>
        <dbReference type="ARBA" id="ARBA00054304"/>
    </source>
</evidence>
<evidence type="ECO:0000256" key="2">
    <source>
        <dbReference type="ARBA" id="ARBA00004173"/>
    </source>
</evidence>
<feature type="domain" description="ATP-citrate synthase/succinyl-CoA ligase C-terminal" evidence="15">
    <location>
        <begin position="320"/>
        <end position="440"/>
    </location>
</feature>
<dbReference type="GO" id="GO:0005739">
    <property type="term" value="C:mitochondrion"/>
    <property type="evidence" value="ECO:0007669"/>
    <property type="project" value="UniProtKB-SubCell"/>
</dbReference>
<dbReference type="SUPFAM" id="SSF56059">
    <property type="entry name" value="Glutathione synthetase ATP-binding domain-like"/>
    <property type="match status" value="1"/>
</dbReference>
<feature type="non-terminal residue" evidence="17">
    <location>
        <position position="1"/>
    </location>
</feature>
<comment type="subunit">
    <text evidence="14">Heterodimer of an alpha and a beta subunit.</text>
</comment>
<dbReference type="GO" id="GO:0006104">
    <property type="term" value="P:succinyl-CoA metabolic process"/>
    <property type="evidence" value="ECO:0007669"/>
    <property type="project" value="TreeGrafter"/>
</dbReference>
<dbReference type="PROSITE" id="PS01217">
    <property type="entry name" value="SUCCINYL_COA_LIG_3"/>
    <property type="match status" value="1"/>
</dbReference>
<dbReference type="EC" id="6.2.1.-" evidence="14"/>
<dbReference type="SUPFAM" id="SSF52210">
    <property type="entry name" value="Succinyl-CoA synthetase domains"/>
    <property type="match status" value="1"/>
</dbReference>
<evidence type="ECO:0000256" key="8">
    <source>
        <dbReference type="ARBA" id="ARBA00022840"/>
    </source>
</evidence>
<evidence type="ECO:0000256" key="11">
    <source>
        <dbReference type="ARBA" id="ARBA00023128"/>
    </source>
</evidence>
<reference evidence="17 18" key="1">
    <citation type="submission" date="2019-09" db="EMBL/GenBank/DDBJ databases">
        <title>Bird 10,000 Genomes (B10K) Project - Family phase.</title>
        <authorList>
            <person name="Zhang G."/>
        </authorList>
    </citation>
    <scope>NUCLEOTIDE SEQUENCE [LARGE SCALE GENOMIC DNA]</scope>
    <source>
        <strain evidence="17">B10K-DU-021-33</strain>
        <tissue evidence="17">Mixed tissue sample</tissue>
    </source>
</reference>
<dbReference type="InterPro" id="IPR013815">
    <property type="entry name" value="ATP_grasp_subdomain_1"/>
</dbReference>
<dbReference type="HAMAP" id="MF_03220">
    <property type="entry name" value="Succ_CoA_betaA_euk"/>
    <property type="match status" value="1"/>
</dbReference>
<evidence type="ECO:0000259" key="15">
    <source>
        <dbReference type="Pfam" id="PF00549"/>
    </source>
</evidence>
<feature type="non-terminal residue" evidence="17">
    <location>
        <position position="462"/>
    </location>
</feature>
<dbReference type="PANTHER" id="PTHR11815:SF1">
    <property type="entry name" value="SUCCINATE--COA LIGASE [ADP-FORMING] SUBUNIT BETA, MITOCHONDRIAL"/>
    <property type="match status" value="1"/>
</dbReference>
<accession>A0A7K5NGN6</accession>
<evidence type="ECO:0000313" key="18">
    <source>
        <dbReference type="Proteomes" id="UP000524558"/>
    </source>
</evidence>
<keyword evidence="4" id="KW-0816">Tricarboxylic acid cycle</keyword>
<dbReference type="UniPathway" id="UPA00223">
    <property type="reaction ID" value="UER00999"/>
</dbReference>
<dbReference type="FunFam" id="3.40.50.261:FF:000001">
    <property type="entry name" value="Succinate--CoA ligase [ADP-forming] subunit beta"/>
    <property type="match status" value="1"/>
</dbReference>
<dbReference type="InterPro" id="IPR005809">
    <property type="entry name" value="Succ_CoA_ligase-like_bsu"/>
</dbReference>
<gene>
    <name evidence="17" type="primary">Sucla2</name>
    <name evidence="17" type="ORF">CHRMAC_R12386</name>
</gene>
<name>A0A7K5NGN6_CHRMC</name>
<dbReference type="FunFam" id="3.30.1490.20:FF:000040">
    <property type="entry name" value="Succinate--CoA ligase [ADP-forming] subunit beta mitochondrial"/>
    <property type="match status" value="1"/>
</dbReference>
<evidence type="ECO:0000256" key="7">
    <source>
        <dbReference type="ARBA" id="ARBA00022741"/>
    </source>
</evidence>
<comment type="caution">
    <text evidence="17">The sequence shown here is derived from an EMBL/GenBank/DDBJ whole genome shotgun (WGS) entry which is preliminary data.</text>
</comment>
<evidence type="ECO:0000256" key="3">
    <source>
        <dbReference type="ARBA" id="ARBA00005064"/>
    </source>
</evidence>
<sequence>MAASIICSRVSAGLRGNGFRAALGTATAKVLVGSPGIFNNHGFQVQQQQQRRLSLHEYLSMGLLQEAGISVPHGLVARTPDEAYKIAKEIGSKDLVVKAQVLAGGRGKGTFEGGLKGGVKIVFSPEEAKDISSQMIGKKLFTKQTGEKGRICNQVFICERRYPRREYYFAITMERSFQVSNIRNRSKLINLSKSLLEEPMVLDKSNILFLQCVEVLGGAQLAQKMGFPPNLVDEAAENMIKLYNLFLKYDATMIEINPMVEDASGVVMCMDAKINFDSNSAYRQKKIFDMQDWTQEDQRDRDAAKADLNYIGLDGNIGCLVNGAGLAMATMDIIKLHGGTPANFLDVGGGATVQQVTEAFKLITSDKKVLAILVNIFGGIMRCDVIAQGIVMAVKDLDLKIPIVVRLQGTRVDDAKALITASGLKILACDDLDEAAKMVVKLSEIVSLAKQAQVDVKFQLPI</sequence>
<dbReference type="GO" id="GO:0046872">
    <property type="term" value="F:metal ion binding"/>
    <property type="evidence" value="ECO:0007669"/>
    <property type="project" value="UniProtKB-KW"/>
</dbReference>
<dbReference type="NCBIfam" id="NF001913">
    <property type="entry name" value="PRK00696.1"/>
    <property type="match status" value="1"/>
</dbReference>
<dbReference type="PANTHER" id="PTHR11815">
    <property type="entry name" value="SUCCINYL-COA SYNTHETASE BETA CHAIN"/>
    <property type="match status" value="1"/>
</dbReference>
<proteinExistence type="inferred from homology"/>
<comment type="cofactor">
    <cofactor evidence="1">
        <name>Mg(2+)</name>
        <dbReference type="ChEBI" id="CHEBI:18420"/>
    </cofactor>
</comment>
<keyword evidence="10" id="KW-0809">Transit peptide</keyword>
<dbReference type="Gene3D" id="3.30.1490.20">
    <property type="entry name" value="ATP-grasp fold, A domain"/>
    <property type="match status" value="1"/>
</dbReference>
<dbReference type="InterPro" id="IPR016102">
    <property type="entry name" value="Succinyl-CoA_synth-like"/>
</dbReference>
<keyword evidence="9" id="KW-0460">Magnesium</keyword>
<keyword evidence="18" id="KW-1185">Reference proteome</keyword>
<comment type="subcellular location">
    <subcellularLocation>
        <location evidence="2">Mitochondrion</location>
    </subcellularLocation>
</comment>
<dbReference type="AlphaFoldDB" id="A0A7K5NGN6"/>
<keyword evidence="6" id="KW-0479">Metal-binding</keyword>
<evidence type="ECO:0000256" key="10">
    <source>
        <dbReference type="ARBA" id="ARBA00022946"/>
    </source>
</evidence>
<comment type="catalytic activity">
    <reaction evidence="12">
        <text>succinate + ATP + CoA = succinyl-CoA + ADP + phosphate</text>
        <dbReference type="Rhea" id="RHEA:17661"/>
        <dbReference type="ChEBI" id="CHEBI:30031"/>
        <dbReference type="ChEBI" id="CHEBI:30616"/>
        <dbReference type="ChEBI" id="CHEBI:43474"/>
        <dbReference type="ChEBI" id="CHEBI:57287"/>
        <dbReference type="ChEBI" id="CHEBI:57292"/>
        <dbReference type="ChEBI" id="CHEBI:456216"/>
        <dbReference type="EC" id="6.2.1.5"/>
    </reaction>
</comment>
<dbReference type="EMBL" id="VYZF01000592">
    <property type="protein sequence ID" value="NWT41433.1"/>
    <property type="molecule type" value="Genomic_DNA"/>
</dbReference>
<dbReference type="GO" id="GO:0004775">
    <property type="term" value="F:succinate-CoA ligase (ADP-forming) activity"/>
    <property type="evidence" value="ECO:0007669"/>
    <property type="project" value="UniProtKB-EC"/>
</dbReference>
<dbReference type="HAMAP" id="MF_00558">
    <property type="entry name" value="Succ_CoA_beta"/>
    <property type="match status" value="1"/>
</dbReference>
<comment type="function">
    <text evidence="13">ATP-specific succinyl-CoA synthetase functions in the citric acid cycle (TCA), coupling the hydrolysis of succinyl-CoA to the synthesis of ATP and thus represents the only step of substrate-level phosphorylation in the TCA. The beta subunit provides nucleotide specificity of the enzyme and binds the substrate succinate, while the binding sites for coenzyme A and phosphate are found in the alpha subunit.</text>
</comment>
<dbReference type="Pfam" id="PF00549">
    <property type="entry name" value="Ligase_CoA"/>
    <property type="match status" value="1"/>
</dbReference>
<evidence type="ECO:0000256" key="5">
    <source>
        <dbReference type="ARBA" id="ARBA00022598"/>
    </source>
</evidence>
<evidence type="ECO:0000256" key="14">
    <source>
        <dbReference type="RuleBase" id="RU361258"/>
    </source>
</evidence>
<dbReference type="Proteomes" id="UP000524558">
    <property type="component" value="Unassembled WGS sequence"/>
</dbReference>
<dbReference type="Gene3D" id="3.40.50.261">
    <property type="entry name" value="Succinyl-CoA synthetase domains"/>
    <property type="match status" value="1"/>
</dbReference>
<dbReference type="GO" id="GO:0005524">
    <property type="term" value="F:ATP binding"/>
    <property type="evidence" value="ECO:0007669"/>
    <property type="project" value="UniProtKB-KW"/>
</dbReference>
<evidence type="ECO:0000259" key="16">
    <source>
        <dbReference type="Pfam" id="PF08442"/>
    </source>
</evidence>
<dbReference type="GO" id="GO:0042709">
    <property type="term" value="C:succinate-CoA ligase complex"/>
    <property type="evidence" value="ECO:0007669"/>
    <property type="project" value="TreeGrafter"/>
</dbReference>
<evidence type="ECO:0000256" key="6">
    <source>
        <dbReference type="ARBA" id="ARBA00022723"/>
    </source>
</evidence>
<evidence type="ECO:0000256" key="9">
    <source>
        <dbReference type="ARBA" id="ARBA00022842"/>
    </source>
</evidence>
<dbReference type="NCBIfam" id="TIGR01016">
    <property type="entry name" value="sucCoAbeta"/>
    <property type="match status" value="1"/>
</dbReference>
<dbReference type="FunFam" id="3.30.470.20:FF:000002">
    <property type="entry name" value="Succinate--CoA ligase [ADP-forming] subunit beta"/>
    <property type="match status" value="1"/>
</dbReference>
<keyword evidence="5 14" id="KW-0436">Ligase</keyword>
<dbReference type="Gene3D" id="3.30.470.20">
    <property type="entry name" value="ATP-grasp fold, B domain"/>
    <property type="match status" value="1"/>
</dbReference>
<dbReference type="Pfam" id="PF08442">
    <property type="entry name" value="ATP-grasp_2"/>
    <property type="match status" value="1"/>
</dbReference>
<dbReference type="InterPro" id="IPR034723">
    <property type="entry name" value="Succ_CoA_betaA_euk"/>
</dbReference>
<organism evidence="17 18">
    <name type="scientific">Chroicocephalus maculipennis</name>
    <name type="common">Brown-hooded gull</name>
    <name type="synonym">Larus maculipennis</name>
    <dbReference type="NCBI Taxonomy" id="287016"/>
    <lineage>
        <taxon>Eukaryota</taxon>
        <taxon>Metazoa</taxon>
        <taxon>Chordata</taxon>
        <taxon>Craniata</taxon>
        <taxon>Vertebrata</taxon>
        <taxon>Euteleostomi</taxon>
        <taxon>Archelosauria</taxon>
        <taxon>Archosauria</taxon>
        <taxon>Dinosauria</taxon>
        <taxon>Saurischia</taxon>
        <taxon>Theropoda</taxon>
        <taxon>Coelurosauria</taxon>
        <taxon>Aves</taxon>
        <taxon>Neognathae</taxon>
        <taxon>Neoaves</taxon>
        <taxon>Charadriiformes</taxon>
        <taxon>Laridae</taxon>
        <taxon>Chroicocephalus</taxon>
    </lineage>
</organism>
<keyword evidence="11" id="KW-0496">Mitochondrion</keyword>
<dbReference type="PIRSF" id="PIRSF001554">
    <property type="entry name" value="SucCS_beta"/>
    <property type="match status" value="1"/>
</dbReference>
<evidence type="ECO:0000313" key="17">
    <source>
        <dbReference type="EMBL" id="NWT41433.1"/>
    </source>
</evidence>
<comment type="similarity">
    <text evidence="14">Belongs to the succinate/malate CoA ligase beta subunit family.</text>
</comment>
<keyword evidence="8" id="KW-0067">ATP-binding</keyword>
<dbReference type="GO" id="GO:0006099">
    <property type="term" value="P:tricarboxylic acid cycle"/>
    <property type="evidence" value="ECO:0007669"/>
    <property type="project" value="UniProtKB-UniPathway"/>
</dbReference>
<keyword evidence="7 14" id="KW-0547">Nucleotide-binding</keyword>
<evidence type="ECO:0000256" key="12">
    <source>
        <dbReference type="ARBA" id="ARBA00050456"/>
    </source>
</evidence>
<feature type="domain" description="ATP-grasp fold succinyl-CoA synthetase-type" evidence="16">
    <location>
        <begin position="55"/>
        <end position="261"/>
    </location>
</feature>
<dbReference type="InterPro" id="IPR013650">
    <property type="entry name" value="ATP-grasp_succ-CoA_synth-type"/>
</dbReference>